<keyword evidence="5 6" id="KW-0472">Membrane</keyword>
<dbReference type="InterPro" id="IPR050250">
    <property type="entry name" value="Macrolide_Exporter_MacB"/>
</dbReference>
<protein>
    <submittedName>
        <fullName evidence="9">ABC-type lipoprotein release transport system permease subunit</fullName>
    </submittedName>
</protein>
<dbReference type="RefSeq" id="WP_133576831.1">
    <property type="nucleotide sequence ID" value="NZ_SNYC01000005.1"/>
</dbReference>
<evidence type="ECO:0000256" key="6">
    <source>
        <dbReference type="SAM" id="Phobius"/>
    </source>
</evidence>
<dbReference type="InterPro" id="IPR003838">
    <property type="entry name" value="ABC3_permease_C"/>
</dbReference>
<feature type="domain" description="MacB-like periplasmic core" evidence="8">
    <location>
        <begin position="524"/>
        <end position="633"/>
    </location>
</feature>
<keyword evidence="10" id="KW-1185">Reference proteome</keyword>
<evidence type="ECO:0000256" key="2">
    <source>
        <dbReference type="ARBA" id="ARBA00022475"/>
    </source>
</evidence>
<accession>A0A4R6ST33</accession>
<evidence type="ECO:0000256" key="3">
    <source>
        <dbReference type="ARBA" id="ARBA00022692"/>
    </source>
</evidence>
<dbReference type="Pfam" id="PF12704">
    <property type="entry name" value="MacB_PCD"/>
    <property type="match status" value="2"/>
</dbReference>
<reference evidence="9 10" key="1">
    <citation type="submission" date="2019-03" db="EMBL/GenBank/DDBJ databases">
        <title>Genomic Encyclopedia of Archaeal and Bacterial Type Strains, Phase II (KMG-II): from individual species to whole genera.</title>
        <authorList>
            <person name="Goeker M."/>
        </authorList>
    </citation>
    <scope>NUCLEOTIDE SEQUENCE [LARGE SCALE GENOMIC DNA]</scope>
    <source>
        <strain evidence="9 10">DSM 19035</strain>
    </source>
</reference>
<dbReference type="Proteomes" id="UP000295620">
    <property type="component" value="Unassembled WGS sequence"/>
</dbReference>
<keyword evidence="3 6" id="KW-0812">Transmembrane</keyword>
<feature type="transmembrane region" description="Helical" evidence="6">
    <location>
        <begin position="378"/>
        <end position="404"/>
    </location>
</feature>
<dbReference type="GO" id="GO:0005886">
    <property type="term" value="C:plasma membrane"/>
    <property type="evidence" value="ECO:0007669"/>
    <property type="project" value="UniProtKB-SubCell"/>
</dbReference>
<evidence type="ECO:0000256" key="4">
    <source>
        <dbReference type="ARBA" id="ARBA00022989"/>
    </source>
</evidence>
<organism evidence="9 10">
    <name type="scientific">Pedobacter metabolipauper</name>
    <dbReference type="NCBI Taxonomy" id="425513"/>
    <lineage>
        <taxon>Bacteria</taxon>
        <taxon>Pseudomonadati</taxon>
        <taxon>Bacteroidota</taxon>
        <taxon>Sphingobacteriia</taxon>
        <taxon>Sphingobacteriales</taxon>
        <taxon>Sphingobacteriaceae</taxon>
        <taxon>Pedobacter</taxon>
    </lineage>
</organism>
<comment type="caution">
    <text evidence="9">The sequence shown here is derived from an EMBL/GenBank/DDBJ whole genome shotgun (WGS) entry which is preliminary data.</text>
</comment>
<feature type="domain" description="ABC3 transporter permease C-terminal" evidence="7">
    <location>
        <begin position="670"/>
        <end position="783"/>
    </location>
</feature>
<feature type="domain" description="MacB-like periplasmic core" evidence="8">
    <location>
        <begin position="20"/>
        <end position="238"/>
    </location>
</feature>
<keyword evidence="2" id="KW-1003">Cell membrane</keyword>
<feature type="transmembrane region" description="Helical" evidence="6">
    <location>
        <begin position="284"/>
        <end position="303"/>
    </location>
</feature>
<feature type="transmembrane region" description="Helical" evidence="6">
    <location>
        <begin position="723"/>
        <end position="742"/>
    </location>
</feature>
<keyword evidence="4 6" id="KW-1133">Transmembrane helix</keyword>
<evidence type="ECO:0000313" key="9">
    <source>
        <dbReference type="EMBL" id="TDQ08467.1"/>
    </source>
</evidence>
<feature type="transmembrane region" description="Helical" evidence="6">
    <location>
        <begin position="336"/>
        <end position="358"/>
    </location>
</feature>
<evidence type="ECO:0000313" key="10">
    <source>
        <dbReference type="Proteomes" id="UP000295620"/>
    </source>
</evidence>
<feature type="transmembrane region" description="Helical" evidence="6">
    <location>
        <begin position="754"/>
        <end position="776"/>
    </location>
</feature>
<dbReference type="Pfam" id="PF02687">
    <property type="entry name" value="FtsX"/>
    <property type="match status" value="2"/>
</dbReference>
<evidence type="ECO:0000256" key="1">
    <source>
        <dbReference type="ARBA" id="ARBA00004651"/>
    </source>
</evidence>
<feature type="transmembrane region" description="Helical" evidence="6">
    <location>
        <begin position="21"/>
        <end position="41"/>
    </location>
</feature>
<sequence>MFRYQFKIAFRNILRHRISSFINIAGMGIGLAATVLLYLYISSEENHDRHFRNSTNVYQVMLNTIAKDNSIVSTIKETPNVLSSALLQEVPEIQAAARITKVVPRLVKAKNNSYKINGRAADANIFEVLKYEFLRGNAQIALRPGNIVLTESTARRLFGTIDVINQDVKYENQVNLKVSGVIKDLPKNVTYDFGCLISWKEYETLNDWVQPPNWENKFFYTLLTLRSHANLDAINKKLGSFVANHGGVTQFNYSIFIYPLTKLYLHGEFLNGKPSGGRISQLQIFISLALGILCIACINFINLSTARSQKRAKEIGIKKTLGASQTDLKIQFLSEFLILTVLSFFFGLLTVELSLPWFNSMLDMRLTIDYLDFSNWTLFLVLIGVTTLFAGGYPAFVLASMDAVKSLKGRAPHGTFALSIRKTLVIIQFCFSFVVIVATIIIYQQLDFLKNKRLGYEVSYLIQMPHEGNLYAKFDLLKDRLLASGAVKSLCQSSGSVAVENNKTVKPEWDDMDESDKSIAFDQIYTTYDFVKTTGIKMSIGHDFSKDKSSDQNGLLLNKTAVKRMQLLNPIGKKVRLNGELKQVIGVFEDIVWGYPALQIKPMIVSFNAENSDFITMRLTSTNDLNANLEKITSITEEINPDFPVDITFVDKLVQGKYKDEQTMASIANLFGGFSVFLSCLGLFALSAFSAELRTKEIGIRKVLGANLVNMIALLSLDFLKTVLIAMVIAVIPSYFIMSRWLNKFDYHITIQPAIFIISGMGILLIAFLTVAWHSFVAANKNPVETLKYES</sequence>
<evidence type="ECO:0000256" key="5">
    <source>
        <dbReference type="ARBA" id="ARBA00023136"/>
    </source>
</evidence>
<comment type="subcellular location">
    <subcellularLocation>
        <location evidence="1">Cell membrane</location>
        <topology evidence="1">Multi-pass membrane protein</topology>
    </subcellularLocation>
</comment>
<feature type="transmembrane region" description="Helical" evidence="6">
    <location>
        <begin position="667"/>
        <end position="686"/>
    </location>
</feature>
<keyword evidence="9" id="KW-0449">Lipoprotein</keyword>
<dbReference type="GO" id="GO:0022857">
    <property type="term" value="F:transmembrane transporter activity"/>
    <property type="evidence" value="ECO:0007669"/>
    <property type="project" value="TreeGrafter"/>
</dbReference>
<dbReference type="PANTHER" id="PTHR30572">
    <property type="entry name" value="MEMBRANE COMPONENT OF TRANSPORTER-RELATED"/>
    <property type="match status" value="1"/>
</dbReference>
<feature type="transmembrane region" description="Helical" evidence="6">
    <location>
        <begin position="424"/>
        <end position="443"/>
    </location>
</feature>
<proteinExistence type="predicted"/>
<dbReference type="InterPro" id="IPR025857">
    <property type="entry name" value="MacB_PCD"/>
</dbReference>
<dbReference type="PANTHER" id="PTHR30572:SF18">
    <property type="entry name" value="ABC-TYPE MACROLIDE FAMILY EXPORT SYSTEM PERMEASE COMPONENT 2"/>
    <property type="match status" value="1"/>
</dbReference>
<dbReference type="OrthoDB" id="1451596at2"/>
<dbReference type="AlphaFoldDB" id="A0A4R6ST33"/>
<evidence type="ECO:0000259" key="7">
    <source>
        <dbReference type="Pfam" id="PF02687"/>
    </source>
</evidence>
<evidence type="ECO:0000259" key="8">
    <source>
        <dbReference type="Pfam" id="PF12704"/>
    </source>
</evidence>
<dbReference type="EMBL" id="SNYC01000005">
    <property type="protein sequence ID" value="TDQ08467.1"/>
    <property type="molecule type" value="Genomic_DNA"/>
</dbReference>
<gene>
    <name evidence="9" type="ORF">ATK78_2981</name>
</gene>
<name>A0A4R6ST33_9SPHI</name>
<feature type="domain" description="ABC3 transporter permease C-terminal" evidence="7">
    <location>
        <begin position="287"/>
        <end position="401"/>
    </location>
</feature>